<dbReference type="Proteomes" id="UP000005239">
    <property type="component" value="Unassembled WGS sequence"/>
</dbReference>
<accession>A0A8R1V0E1</accession>
<dbReference type="EnsemblMetazoa" id="PPA42691.1">
    <property type="protein sequence ID" value="PPA42691.1"/>
    <property type="gene ID" value="WBGene00281060"/>
</dbReference>
<evidence type="ECO:0000256" key="2">
    <source>
        <dbReference type="SAM" id="SignalP"/>
    </source>
</evidence>
<feature type="chain" id="PRO_5043825804" evidence="2">
    <location>
        <begin position="20"/>
        <end position="153"/>
    </location>
</feature>
<organism evidence="3 4">
    <name type="scientific">Pristionchus pacificus</name>
    <name type="common">Parasitic nematode worm</name>
    <dbReference type="NCBI Taxonomy" id="54126"/>
    <lineage>
        <taxon>Eukaryota</taxon>
        <taxon>Metazoa</taxon>
        <taxon>Ecdysozoa</taxon>
        <taxon>Nematoda</taxon>
        <taxon>Chromadorea</taxon>
        <taxon>Rhabditida</taxon>
        <taxon>Rhabditina</taxon>
        <taxon>Diplogasteromorpha</taxon>
        <taxon>Diplogasteroidea</taxon>
        <taxon>Neodiplogasteridae</taxon>
        <taxon>Pristionchus</taxon>
    </lineage>
</organism>
<dbReference type="AlphaFoldDB" id="A0A2A6BW12"/>
<proteinExistence type="predicted"/>
<evidence type="ECO:0000256" key="1">
    <source>
        <dbReference type="SAM" id="MobiDB-lite"/>
    </source>
</evidence>
<feature type="signal peptide" evidence="2">
    <location>
        <begin position="1"/>
        <end position="19"/>
    </location>
</feature>
<keyword evidence="4" id="KW-1185">Reference proteome</keyword>
<protein>
    <submittedName>
        <fullName evidence="3">Uncharacterized protein</fullName>
    </submittedName>
</protein>
<evidence type="ECO:0000313" key="4">
    <source>
        <dbReference type="Proteomes" id="UP000005239"/>
    </source>
</evidence>
<name>A0A2A6BW12_PRIPA</name>
<reference evidence="3" key="2">
    <citation type="submission" date="2022-06" db="UniProtKB">
        <authorList>
            <consortium name="EnsemblMetazoa"/>
        </authorList>
    </citation>
    <scope>IDENTIFICATION</scope>
    <source>
        <strain evidence="3">PS312</strain>
    </source>
</reference>
<evidence type="ECO:0000313" key="3">
    <source>
        <dbReference type="EnsemblMetazoa" id="PPA42691.1"/>
    </source>
</evidence>
<sequence>MRRWLGVVSFLVLLLCVRGADDRALEELVLYAGAGIGAVLLAVVDKKLTLRDSDSRAQTPSRKRGTKLTEREGSKKQGRKNETKSTEREGTHRVVAHSPPPHLSPHRTALSPHPPPKKAISPLPRPDPACLSSTPDWHTYENCTLIGIRKSVK</sequence>
<accession>A0A2A6BW12</accession>
<reference evidence="4" key="1">
    <citation type="journal article" date="2008" name="Nat. Genet.">
        <title>The Pristionchus pacificus genome provides a unique perspective on nematode lifestyle and parasitism.</title>
        <authorList>
            <person name="Dieterich C."/>
            <person name="Clifton S.W."/>
            <person name="Schuster L.N."/>
            <person name="Chinwalla A."/>
            <person name="Delehaunty K."/>
            <person name="Dinkelacker I."/>
            <person name="Fulton L."/>
            <person name="Fulton R."/>
            <person name="Godfrey J."/>
            <person name="Minx P."/>
            <person name="Mitreva M."/>
            <person name="Roeseler W."/>
            <person name="Tian H."/>
            <person name="Witte H."/>
            <person name="Yang S.P."/>
            <person name="Wilson R.K."/>
            <person name="Sommer R.J."/>
        </authorList>
    </citation>
    <scope>NUCLEOTIDE SEQUENCE [LARGE SCALE GENOMIC DNA]</scope>
    <source>
        <strain evidence="4">PS312</strain>
    </source>
</reference>
<gene>
    <name evidence="3" type="primary">WBGene00281060</name>
</gene>
<feature type="region of interest" description="Disordered" evidence="1">
    <location>
        <begin position="50"/>
        <end position="136"/>
    </location>
</feature>
<keyword evidence="2" id="KW-0732">Signal</keyword>
<feature type="compositionally biased region" description="Basic and acidic residues" evidence="1">
    <location>
        <begin position="67"/>
        <end position="92"/>
    </location>
</feature>